<dbReference type="Proteomes" id="UP000237632">
    <property type="component" value="Unassembled WGS sequence"/>
</dbReference>
<dbReference type="AlphaFoldDB" id="A0AA44Y0F2"/>
<sequence>MPNDNVLMISRALLQDLFDDVSDYACSREFRAKEKAWRDDLLARVRSLLTTYPGAPEMFNAHPGQSEPRAEVTAAAADKRDAERYRYLRSRPESVEPDRIDVVYWSALDESANEGEGLRGDALDEAIDAALAQRQGEGS</sequence>
<protein>
    <submittedName>
        <fullName evidence="1">Uncharacterized protein</fullName>
    </submittedName>
</protein>
<proteinExistence type="predicted"/>
<gene>
    <name evidence="1" type="ORF">C6T65_28750</name>
</gene>
<evidence type="ECO:0000313" key="1">
    <source>
        <dbReference type="EMBL" id="PRH38989.1"/>
    </source>
</evidence>
<dbReference type="RefSeq" id="WP_051974400.1">
    <property type="nucleotide sequence ID" value="NZ_FMVZ01000010.1"/>
</dbReference>
<dbReference type="EMBL" id="PVHK01000220">
    <property type="protein sequence ID" value="PRH38989.1"/>
    <property type="molecule type" value="Genomic_DNA"/>
</dbReference>
<accession>A0AA44Y0F2</accession>
<organism evidence="1 2">
    <name type="scientific">Burkholderia vietnamiensis</name>
    <dbReference type="NCBI Taxonomy" id="60552"/>
    <lineage>
        <taxon>Bacteria</taxon>
        <taxon>Pseudomonadati</taxon>
        <taxon>Pseudomonadota</taxon>
        <taxon>Betaproteobacteria</taxon>
        <taxon>Burkholderiales</taxon>
        <taxon>Burkholderiaceae</taxon>
        <taxon>Burkholderia</taxon>
        <taxon>Burkholderia cepacia complex</taxon>
    </lineage>
</organism>
<name>A0AA44Y0F2_BURVI</name>
<evidence type="ECO:0000313" key="2">
    <source>
        <dbReference type="Proteomes" id="UP000237632"/>
    </source>
</evidence>
<reference evidence="1 2" key="1">
    <citation type="submission" date="2018-03" db="EMBL/GenBank/DDBJ databases">
        <authorList>
            <person name="Nguyen K."/>
            <person name="Fouts D."/>
            <person name="Sutton G."/>
        </authorList>
    </citation>
    <scope>NUCLEOTIDE SEQUENCE [LARGE SCALE GENOMIC DNA]</scope>
    <source>
        <strain evidence="1 2">AU3578</strain>
    </source>
</reference>
<comment type="caution">
    <text evidence="1">The sequence shown here is derived from an EMBL/GenBank/DDBJ whole genome shotgun (WGS) entry which is preliminary data.</text>
</comment>